<sequence length="514" mass="56137">MTQQRATAQELLAAAKQLYHLHADVYEQIEVLERRLDEPLRVALVGSVKAGKSTLLNGLLGERIAPTDSRECTRIVTWYHHGPTPRVRAHLTNGESAALPAKRQRERLELDLAGLSSDDVDRIDVTWPVPGIGRITLIDTPGIASASHDVSHETDRFLLPDEGAAGADAVIYLLRSLHESDVQYMRALTERTRHGNATIGSIAVLSRADELASGRLTAMVSINESAQRLRNSPELEGVCETVVPVAGLLGMGAMMLRQADFAAFATLAAVPSTETERLFISAERFITSRDQGLPAERVRIDLVDRFGMYGIRLAIALLRGGINDAPELSAELLRRSGLEELRRVIDVHFTQRTAELKAHSVMLALHQLLRQRAVAGSEDLLLDVDQRMAASHTCTEMQLVGRIASGRLSLSDERAAELERLLGGRGSDPAVRLGLIDDRVHGKSGASGRYGVLGGGRPSTEQLLDEATKHLLRWRELLDNPLLDRETARACAVAEQSCERLILALMGHSRLAAA</sequence>
<evidence type="ECO:0000259" key="6">
    <source>
        <dbReference type="Pfam" id="PF00350"/>
    </source>
</evidence>
<dbReference type="InterPro" id="IPR027094">
    <property type="entry name" value="Mitofusin_fam"/>
</dbReference>
<comment type="subcellular location">
    <subcellularLocation>
        <location evidence="1">Membrane</location>
    </subcellularLocation>
</comment>
<dbReference type="PANTHER" id="PTHR10465:SF0">
    <property type="entry name" value="SARCALUMENIN"/>
    <property type="match status" value="1"/>
</dbReference>
<comment type="caution">
    <text evidence="7">The sequence shown here is derived from an EMBL/GenBank/DDBJ whole genome shotgun (WGS) entry which is preliminary data.</text>
</comment>
<dbReference type="PANTHER" id="PTHR10465">
    <property type="entry name" value="TRANSMEMBRANE GTPASE FZO1"/>
    <property type="match status" value="1"/>
</dbReference>
<evidence type="ECO:0000256" key="3">
    <source>
        <dbReference type="ARBA" id="ARBA00022801"/>
    </source>
</evidence>
<evidence type="ECO:0000256" key="2">
    <source>
        <dbReference type="ARBA" id="ARBA00022741"/>
    </source>
</evidence>
<dbReference type="AlphaFoldDB" id="A0A852R520"/>
<evidence type="ECO:0000256" key="4">
    <source>
        <dbReference type="ARBA" id="ARBA00023134"/>
    </source>
</evidence>
<dbReference type="GO" id="GO:0005525">
    <property type="term" value="F:GTP binding"/>
    <property type="evidence" value="ECO:0007669"/>
    <property type="project" value="UniProtKB-KW"/>
</dbReference>
<keyword evidence="2" id="KW-0547">Nucleotide-binding</keyword>
<gene>
    <name evidence="7" type="ORF">BJ960_002680</name>
</gene>
<keyword evidence="3" id="KW-0378">Hydrolase</keyword>
<dbReference type="GO" id="GO:0016020">
    <property type="term" value="C:membrane"/>
    <property type="evidence" value="ECO:0007669"/>
    <property type="project" value="UniProtKB-SubCell"/>
</dbReference>
<accession>A0A852R520</accession>
<evidence type="ECO:0000256" key="1">
    <source>
        <dbReference type="ARBA" id="ARBA00004370"/>
    </source>
</evidence>
<dbReference type="Pfam" id="PF00350">
    <property type="entry name" value="Dynamin_N"/>
    <property type="match status" value="1"/>
</dbReference>
<dbReference type="Gene3D" id="3.40.50.300">
    <property type="entry name" value="P-loop containing nucleotide triphosphate hydrolases"/>
    <property type="match status" value="1"/>
</dbReference>
<dbReference type="PRINTS" id="PR00195">
    <property type="entry name" value="DYNAMIN"/>
</dbReference>
<dbReference type="InterPro" id="IPR045063">
    <property type="entry name" value="Dynamin_N"/>
</dbReference>
<dbReference type="InterPro" id="IPR027417">
    <property type="entry name" value="P-loop_NTPase"/>
</dbReference>
<proteinExistence type="predicted"/>
<organism evidence="7 8">
    <name type="scientific">Leucobacter aridicollis</name>
    <dbReference type="NCBI Taxonomy" id="283878"/>
    <lineage>
        <taxon>Bacteria</taxon>
        <taxon>Bacillati</taxon>
        <taxon>Actinomycetota</taxon>
        <taxon>Actinomycetes</taxon>
        <taxon>Micrococcales</taxon>
        <taxon>Microbacteriaceae</taxon>
        <taxon>Leucobacter</taxon>
    </lineage>
</organism>
<dbReference type="RefSeq" id="WP_185987670.1">
    <property type="nucleotide sequence ID" value="NZ_BAAALZ010000001.1"/>
</dbReference>
<evidence type="ECO:0000313" key="7">
    <source>
        <dbReference type="EMBL" id="NYD27877.1"/>
    </source>
</evidence>
<keyword evidence="8" id="KW-1185">Reference proteome</keyword>
<keyword evidence="4" id="KW-0342">GTP-binding</keyword>
<dbReference type="GO" id="GO:0003924">
    <property type="term" value="F:GTPase activity"/>
    <property type="evidence" value="ECO:0007669"/>
    <property type="project" value="InterPro"/>
</dbReference>
<dbReference type="EMBL" id="JACCBD010000001">
    <property type="protein sequence ID" value="NYD27877.1"/>
    <property type="molecule type" value="Genomic_DNA"/>
</dbReference>
<reference evidence="7 8" key="1">
    <citation type="submission" date="2020-07" db="EMBL/GenBank/DDBJ databases">
        <title>Sequencing the genomes of 1000 actinobacteria strains.</title>
        <authorList>
            <person name="Klenk H.-P."/>
        </authorList>
    </citation>
    <scope>NUCLEOTIDE SEQUENCE [LARGE SCALE GENOMIC DNA]</scope>
    <source>
        <strain evidence="7 8">DSM 17380</strain>
    </source>
</reference>
<keyword evidence="5" id="KW-0472">Membrane</keyword>
<protein>
    <recommendedName>
        <fullName evidence="6">Dynamin N-terminal domain-containing protein</fullName>
    </recommendedName>
</protein>
<dbReference type="Proteomes" id="UP000586095">
    <property type="component" value="Unassembled WGS sequence"/>
</dbReference>
<dbReference type="GO" id="GO:0008053">
    <property type="term" value="P:mitochondrial fusion"/>
    <property type="evidence" value="ECO:0007669"/>
    <property type="project" value="TreeGrafter"/>
</dbReference>
<dbReference type="SUPFAM" id="SSF52540">
    <property type="entry name" value="P-loop containing nucleoside triphosphate hydrolases"/>
    <property type="match status" value="1"/>
</dbReference>
<evidence type="ECO:0000256" key="5">
    <source>
        <dbReference type="ARBA" id="ARBA00023136"/>
    </source>
</evidence>
<name>A0A852R520_9MICO</name>
<evidence type="ECO:0000313" key="8">
    <source>
        <dbReference type="Proteomes" id="UP000586095"/>
    </source>
</evidence>
<dbReference type="InterPro" id="IPR022812">
    <property type="entry name" value="Dynamin"/>
</dbReference>
<feature type="domain" description="Dynamin N-terminal" evidence="6">
    <location>
        <begin position="42"/>
        <end position="176"/>
    </location>
</feature>